<proteinExistence type="predicted"/>
<sequence length="48" mass="5424">MRNPLHQAAIAHKDIRVVIDDVMIGLIKLRGQRAFGNRQTDGIRQSLT</sequence>
<name>A0A2X2VIJ5_CITKO</name>
<evidence type="ECO:0000313" key="2">
    <source>
        <dbReference type="Proteomes" id="UP000251584"/>
    </source>
</evidence>
<gene>
    <name evidence="1" type="ORF">NCTC10786_02326</name>
</gene>
<accession>A0A2X2VIJ5</accession>
<protein>
    <submittedName>
        <fullName evidence="1">Uncharacterized protein</fullName>
    </submittedName>
</protein>
<dbReference type="EMBL" id="UAVY01000004">
    <property type="protein sequence ID" value="SQB28388.1"/>
    <property type="molecule type" value="Genomic_DNA"/>
</dbReference>
<dbReference type="AlphaFoldDB" id="A0A2X2VIJ5"/>
<organism evidence="1 2">
    <name type="scientific">Citrobacter koseri</name>
    <name type="common">Citrobacter diversus</name>
    <dbReference type="NCBI Taxonomy" id="545"/>
    <lineage>
        <taxon>Bacteria</taxon>
        <taxon>Pseudomonadati</taxon>
        <taxon>Pseudomonadota</taxon>
        <taxon>Gammaproteobacteria</taxon>
        <taxon>Enterobacterales</taxon>
        <taxon>Enterobacteriaceae</taxon>
        <taxon>Citrobacter</taxon>
    </lineage>
</organism>
<reference evidence="1 2" key="1">
    <citation type="submission" date="2018-06" db="EMBL/GenBank/DDBJ databases">
        <authorList>
            <consortium name="Pathogen Informatics"/>
            <person name="Doyle S."/>
        </authorList>
    </citation>
    <scope>NUCLEOTIDE SEQUENCE [LARGE SCALE GENOMIC DNA]</scope>
    <source>
        <strain evidence="1 2">NCTC10786</strain>
    </source>
</reference>
<evidence type="ECO:0000313" key="1">
    <source>
        <dbReference type="EMBL" id="SQB28388.1"/>
    </source>
</evidence>
<dbReference type="Proteomes" id="UP000251584">
    <property type="component" value="Unassembled WGS sequence"/>
</dbReference>